<name>A0A266N4I7_9PSED</name>
<dbReference type="Pfam" id="PF25023">
    <property type="entry name" value="TEN_YD-shell"/>
    <property type="match status" value="1"/>
</dbReference>
<dbReference type="PRINTS" id="PR00394">
    <property type="entry name" value="RHSPROTEIN"/>
</dbReference>
<dbReference type="SUPFAM" id="SSF69304">
    <property type="entry name" value="Tricorn protease N-terminal domain"/>
    <property type="match status" value="1"/>
</dbReference>
<gene>
    <name evidence="4" type="ORF">CJF39_22385</name>
</gene>
<dbReference type="InterPro" id="IPR050708">
    <property type="entry name" value="T6SS_VgrG/RHS"/>
</dbReference>
<dbReference type="PANTHER" id="PTHR32305">
    <property type="match status" value="1"/>
</dbReference>
<evidence type="ECO:0000259" key="3">
    <source>
        <dbReference type="Pfam" id="PF25023"/>
    </source>
</evidence>
<evidence type="ECO:0000313" key="4">
    <source>
        <dbReference type="EMBL" id="OZY57280.1"/>
    </source>
</evidence>
<evidence type="ECO:0000256" key="1">
    <source>
        <dbReference type="ARBA" id="ARBA00022737"/>
    </source>
</evidence>
<dbReference type="EMBL" id="NQKI01000075">
    <property type="protein sequence ID" value="OZY57280.1"/>
    <property type="molecule type" value="Genomic_DNA"/>
</dbReference>
<dbReference type="AlphaFoldDB" id="A0A266N4I7"/>
<dbReference type="NCBIfam" id="TIGR01643">
    <property type="entry name" value="YD_repeat_2x"/>
    <property type="match status" value="6"/>
</dbReference>
<dbReference type="InterPro" id="IPR006530">
    <property type="entry name" value="YD"/>
</dbReference>
<dbReference type="InterPro" id="IPR031325">
    <property type="entry name" value="RHS_repeat"/>
</dbReference>
<dbReference type="InterPro" id="IPR056823">
    <property type="entry name" value="TEN-like_YD-shell"/>
</dbReference>
<organism evidence="4 5">
    <name type="scientific">Pseudomonas lundensis</name>
    <dbReference type="NCBI Taxonomy" id="86185"/>
    <lineage>
        <taxon>Bacteria</taxon>
        <taxon>Pseudomonadati</taxon>
        <taxon>Pseudomonadota</taxon>
        <taxon>Gammaproteobacteria</taxon>
        <taxon>Pseudomonadales</taxon>
        <taxon>Pseudomonadaceae</taxon>
        <taxon>Pseudomonas</taxon>
    </lineage>
</organism>
<accession>A0A266N4I7</accession>
<protein>
    <submittedName>
        <fullName evidence="4">Type IV secretion protein Rhs</fullName>
    </submittedName>
</protein>
<dbReference type="PANTHER" id="PTHR32305:SF15">
    <property type="entry name" value="PROTEIN RHSA-RELATED"/>
    <property type="match status" value="1"/>
</dbReference>
<dbReference type="Pfam" id="PF03527">
    <property type="entry name" value="RHS"/>
    <property type="match status" value="1"/>
</dbReference>
<feature type="non-terminal residue" evidence="4">
    <location>
        <position position="1038"/>
    </location>
</feature>
<dbReference type="InterPro" id="IPR001826">
    <property type="entry name" value="RHS"/>
</dbReference>
<sequence>GALGARWITEFTTRFDLHGKGLVFHDADGRDHSYALQPVGQAHYDAIENLTLVRVTENTLLLCRGFERRESYVRHGDRFLLAQIELRNGAGVMLHHEYRHADQPVLSDLITYQGDLNNVHLHLGTMIDDHGHLTGLWEIRDSAPVRQLAAYYYDAHGDLINAQDENGAAWSYQYQHHLITRYTDRTNRGMNLQWQDTGPDAKAVREWADDGSFDTRLEWDENIRLTYVTDAHGNETWHYYDILGYTYRIRHADGRSEWLFRDDAKNILRHVHPDGSTDRYSYDDRSNLLEHIRADHSVMHYAYDDHDQLIKISDAEGGLWLRDYDDQGNLIEAVDPLGNKTEYAYNDAGLPTAIKDANGNEKTLAYNDAGQLVEYVDCSGKTSVWEYNDLGQMICFTDAAGNKTEYVYKAGQLILITHPDNTEERFSRDAEGRLLAHTDGLNRCTTWSYTVAGLIDERIDAAEQTLRYRWDRLGQLLALENENRQQATFDYDPVGRLLKETGFDGRSTLYEYDPNTGRLASTVDGQRTTHVEFDPTGRLIERTARLGGTTQTETFAYDGNGNGNQAMATNADSRLQWFHDPAGNLLREHQHYLSLQTPVVAVWQHEYDVLNQRIATTRPDGHKVSWLTYGSGHLLGMRLDEHELIGYERDDLHREVARHQGNRLLQTQQWDPAGRLQEQLLGRSDDKTTLLKRTYQYDAASQLTDIHDSRRGPLSYRYDPVGRLLNATSRLGVETFAFDPASNLLDEKTQQVQRPLDQDAKRNKLMDNLLREYAGTHYDYDERGNQTRRWHNGQQSQLQWDLFDRLVRFEDNRLRVDYAYDPLGRRLYKYSNAHHPHRNEAGSQWNQNEQARKQRELGCGFTLFGWDGDTLAWESSPAQADGASGKTVHYLYEPGSFVPVAQALRHQPMRLLAQPSYTGAYDIDQDPLWTHTPQALPIDVLAWYQCDHLGTPQELTDHTGQIAWSAQYKAWGEVKEQRSEWARQKGLTNPIRFQGQYHDHETGLHYNRYRYYDPRTGRFVSKDPISYAGGLNLYAYAP</sequence>
<feature type="domain" description="RHS protein conserved region" evidence="2">
    <location>
        <begin position="943"/>
        <end position="978"/>
    </location>
</feature>
<dbReference type="InterPro" id="IPR022385">
    <property type="entry name" value="Rhs_assc_core"/>
</dbReference>
<keyword evidence="1" id="KW-0677">Repeat</keyword>
<dbReference type="Pfam" id="PF05593">
    <property type="entry name" value="RHS_repeat"/>
    <property type="match status" value="2"/>
</dbReference>
<dbReference type="RefSeq" id="WP_094995349.1">
    <property type="nucleotide sequence ID" value="NZ_NQKI01000075.1"/>
</dbReference>
<evidence type="ECO:0000313" key="5">
    <source>
        <dbReference type="Proteomes" id="UP000215788"/>
    </source>
</evidence>
<feature type="domain" description="Teneurin-like YD-shell" evidence="3">
    <location>
        <begin position="669"/>
        <end position="833"/>
    </location>
</feature>
<evidence type="ECO:0000259" key="2">
    <source>
        <dbReference type="Pfam" id="PF03527"/>
    </source>
</evidence>
<dbReference type="NCBIfam" id="TIGR03696">
    <property type="entry name" value="Rhs_assc_core"/>
    <property type="match status" value="1"/>
</dbReference>
<dbReference type="OrthoDB" id="9816400at2"/>
<feature type="non-terminal residue" evidence="4">
    <location>
        <position position="1"/>
    </location>
</feature>
<proteinExistence type="predicted"/>
<reference evidence="4 5" key="1">
    <citation type="submission" date="2017-08" db="EMBL/GenBank/DDBJ databases">
        <title>Genomic and metabolic characterisation of spoilage-associated Pseudomonas species.</title>
        <authorList>
            <person name="Stanborough T."/>
            <person name="Fegan N."/>
            <person name="Powell S.M."/>
            <person name="Singh T."/>
            <person name="Tamplin M.L."/>
            <person name="Chandry P.S."/>
        </authorList>
    </citation>
    <scope>NUCLEOTIDE SEQUENCE [LARGE SCALE GENOMIC DNA]</scope>
    <source>
        <strain evidence="4 5">L1802</strain>
    </source>
</reference>
<dbReference type="Gene3D" id="2.180.10.10">
    <property type="entry name" value="RHS repeat-associated core"/>
    <property type="match status" value="2"/>
</dbReference>
<dbReference type="Proteomes" id="UP000215788">
    <property type="component" value="Unassembled WGS sequence"/>
</dbReference>
<comment type="caution">
    <text evidence="4">The sequence shown here is derived from an EMBL/GenBank/DDBJ whole genome shotgun (WGS) entry which is preliminary data.</text>
</comment>